<dbReference type="EMBL" id="DS547109">
    <property type="protein sequence ID" value="EDR06142.1"/>
    <property type="molecule type" value="Genomic_DNA"/>
</dbReference>
<dbReference type="GeneID" id="6078711"/>
<sequence>MHAYHHHQTQAWLSRQRLNVVSALRYPPLIQRARGSALMRLVCGCTFGRQRKGWSGGGMFFERKSRHR</sequence>
<accession>B0DGF3</accession>
<dbReference type="KEGG" id="lbc:LACBIDRAFT_300296"/>
<proteinExistence type="predicted"/>
<dbReference type="AlphaFoldDB" id="B0DGF3"/>
<dbReference type="InParanoid" id="B0DGF3"/>
<reference evidence="1 2" key="1">
    <citation type="journal article" date="2008" name="Nature">
        <title>The genome of Laccaria bicolor provides insights into mycorrhizal symbiosis.</title>
        <authorList>
            <person name="Martin F."/>
            <person name="Aerts A."/>
            <person name="Ahren D."/>
            <person name="Brun A."/>
            <person name="Danchin E.G.J."/>
            <person name="Duchaussoy F."/>
            <person name="Gibon J."/>
            <person name="Kohler A."/>
            <person name="Lindquist E."/>
            <person name="Pereda V."/>
            <person name="Salamov A."/>
            <person name="Shapiro H.J."/>
            <person name="Wuyts J."/>
            <person name="Blaudez D."/>
            <person name="Buee M."/>
            <person name="Brokstein P."/>
            <person name="Canbaeck B."/>
            <person name="Cohen D."/>
            <person name="Courty P.E."/>
            <person name="Coutinho P.M."/>
            <person name="Delaruelle C."/>
            <person name="Detter J.C."/>
            <person name="Deveau A."/>
            <person name="DiFazio S."/>
            <person name="Duplessis S."/>
            <person name="Fraissinet-Tachet L."/>
            <person name="Lucic E."/>
            <person name="Frey-Klett P."/>
            <person name="Fourrey C."/>
            <person name="Feussner I."/>
            <person name="Gay G."/>
            <person name="Grimwood J."/>
            <person name="Hoegger P.J."/>
            <person name="Jain P."/>
            <person name="Kilaru S."/>
            <person name="Labbe J."/>
            <person name="Lin Y.C."/>
            <person name="Legue V."/>
            <person name="Le Tacon F."/>
            <person name="Marmeisse R."/>
            <person name="Melayah D."/>
            <person name="Montanini B."/>
            <person name="Muratet M."/>
            <person name="Nehls U."/>
            <person name="Niculita-Hirzel H."/>
            <person name="Oudot-Le Secq M.P."/>
            <person name="Peter M."/>
            <person name="Quesneville H."/>
            <person name="Rajashekar B."/>
            <person name="Reich M."/>
            <person name="Rouhier N."/>
            <person name="Schmutz J."/>
            <person name="Yin T."/>
            <person name="Chalot M."/>
            <person name="Henrissat B."/>
            <person name="Kuees U."/>
            <person name="Lucas S."/>
            <person name="Van de Peer Y."/>
            <person name="Podila G.K."/>
            <person name="Polle A."/>
            <person name="Pukkila P.J."/>
            <person name="Richardson P.M."/>
            <person name="Rouze P."/>
            <person name="Sanders I.R."/>
            <person name="Stajich J.E."/>
            <person name="Tunlid A."/>
            <person name="Tuskan G."/>
            <person name="Grigoriev I.V."/>
        </authorList>
    </citation>
    <scope>NUCLEOTIDE SEQUENCE [LARGE SCALE GENOMIC DNA]</scope>
    <source>
        <strain evidence="2">S238N-H82 / ATCC MYA-4686</strain>
    </source>
</reference>
<dbReference type="RefSeq" id="XP_001883003.1">
    <property type="nucleotide sequence ID" value="XM_001882968.1"/>
</dbReference>
<evidence type="ECO:0000313" key="1">
    <source>
        <dbReference type="EMBL" id="EDR06142.1"/>
    </source>
</evidence>
<dbReference type="Proteomes" id="UP000001194">
    <property type="component" value="Unassembled WGS sequence"/>
</dbReference>
<dbReference type="HOGENOM" id="CLU_2794371_0_0_1"/>
<protein>
    <submittedName>
        <fullName evidence="1">Predicted protein</fullName>
    </submittedName>
</protein>
<evidence type="ECO:0000313" key="2">
    <source>
        <dbReference type="Proteomes" id="UP000001194"/>
    </source>
</evidence>
<keyword evidence="2" id="KW-1185">Reference proteome</keyword>
<gene>
    <name evidence="1" type="ORF">LACBIDRAFT_300296</name>
</gene>
<name>B0DGF3_LACBS</name>
<organism evidence="2">
    <name type="scientific">Laccaria bicolor (strain S238N-H82 / ATCC MYA-4686)</name>
    <name type="common">Bicoloured deceiver</name>
    <name type="synonym">Laccaria laccata var. bicolor</name>
    <dbReference type="NCBI Taxonomy" id="486041"/>
    <lineage>
        <taxon>Eukaryota</taxon>
        <taxon>Fungi</taxon>
        <taxon>Dikarya</taxon>
        <taxon>Basidiomycota</taxon>
        <taxon>Agaricomycotina</taxon>
        <taxon>Agaricomycetes</taxon>
        <taxon>Agaricomycetidae</taxon>
        <taxon>Agaricales</taxon>
        <taxon>Agaricineae</taxon>
        <taxon>Hydnangiaceae</taxon>
        <taxon>Laccaria</taxon>
    </lineage>
</organism>